<evidence type="ECO:0000256" key="2">
    <source>
        <dbReference type="ARBA" id="ARBA00022763"/>
    </source>
</evidence>
<reference evidence="5 6" key="2">
    <citation type="submission" date="2015-01" db="EMBL/GenBank/DDBJ databases">
        <authorList>
            <consortium name="NBRP consortium"/>
            <person name="Sawabe T."/>
            <person name="Meirelles P."/>
            <person name="Feng G."/>
            <person name="Sayaka M."/>
            <person name="Hattori M."/>
            <person name="Ohkuma M."/>
        </authorList>
    </citation>
    <scope>NUCLEOTIDE SEQUENCE [LARGE SCALE GENOMIC DNA]</scope>
    <source>
        <strain evidence="6">JCM 19241</strain>
    </source>
</reference>
<dbReference type="GO" id="GO:0008408">
    <property type="term" value="F:3'-5' exonuclease activity"/>
    <property type="evidence" value="ECO:0007669"/>
    <property type="project" value="InterPro"/>
</dbReference>
<dbReference type="InterPro" id="IPR011708">
    <property type="entry name" value="DNA_pol3_alpha_NTPase_dom"/>
</dbReference>
<keyword evidence="3" id="KW-0234">DNA repair</keyword>
<comment type="caution">
    <text evidence="5">The sequence shown here is derived from an EMBL/GenBank/DDBJ whole genome shotgun (WGS) entry which is preliminary data.</text>
</comment>
<dbReference type="PANTHER" id="PTHR32294">
    <property type="entry name" value="DNA POLYMERASE III SUBUNIT ALPHA"/>
    <property type="match status" value="1"/>
</dbReference>
<keyword evidence="5" id="KW-0548">Nucleotidyltransferase</keyword>
<proteinExistence type="predicted"/>
<dbReference type="PANTHER" id="PTHR32294:SF4">
    <property type="entry name" value="ERROR-PRONE DNA POLYMERASE"/>
    <property type="match status" value="1"/>
</dbReference>
<protein>
    <submittedName>
        <fullName evidence="5">DNA polymerase III alpha subunit</fullName>
        <ecNumber evidence="5">2.7.7.7</ecNumber>
    </submittedName>
</protein>
<feature type="domain" description="Bacterial DNA polymerase III alpha subunit NTPase" evidence="4">
    <location>
        <begin position="8"/>
        <end position="78"/>
    </location>
</feature>
<evidence type="ECO:0000256" key="3">
    <source>
        <dbReference type="ARBA" id="ARBA00023204"/>
    </source>
</evidence>
<sequence length="129" mass="14242">MELGLKPDSLKGKQFIQLVNEIIGFPRHLSQHVGGFVISSGPLYELVPVENAAMPERTIIQWDKDDLESLGLLKVDVLSLACSAPSVDVFSLLRNTITGTIALPISPDYKMTLRSMACCKRPIRLGCFR</sequence>
<evidence type="ECO:0000313" key="6">
    <source>
        <dbReference type="Proteomes" id="UP000031666"/>
    </source>
</evidence>
<gene>
    <name evidence="5" type="ORF">JCM19241_4443</name>
</gene>
<dbReference type="GO" id="GO:0006260">
    <property type="term" value="P:DNA replication"/>
    <property type="evidence" value="ECO:0007669"/>
    <property type="project" value="InterPro"/>
</dbReference>
<evidence type="ECO:0000259" key="4">
    <source>
        <dbReference type="Pfam" id="PF07733"/>
    </source>
</evidence>
<dbReference type="STRING" id="1481914.JCM19241_4443"/>
<reference evidence="5 6" key="1">
    <citation type="submission" date="2015-01" db="EMBL/GenBank/DDBJ databases">
        <title>Vibrio sp. C94 JCM 19241 whole genome shotgun sequence.</title>
        <authorList>
            <person name="Sawabe T."/>
            <person name="Meirelles P."/>
            <person name="Feng G."/>
            <person name="Sayaka M."/>
            <person name="Hattori M."/>
            <person name="Ohkuma M."/>
        </authorList>
    </citation>
    <scope>NUCLEOTIDE SEQUENCE [LARGE SCALE GENOMIC DNA]</scope>
    <source>
        <strain evidence="6">JCM 19241</strain>
    </source>
</reference>
<dbReference type="EMBL" id="BBSC01000010">
    <property type="protein sequence ID" value="GAM77779.1"/>
    <property type="molecule type" value="Genomic_DNA"/>
</dbReference>
<keyword evidence="5" id="KW-0808">Transferase</keyword>
<dbReference type="Proteomes" id="UP000031666">
    <property type="component" value="Unassembled WGS sequence"/>
</dbReference>
<dbReference type="GO" id="GO:0003887">
    <property type="term" value="F:DNA-directed DNA polymerase activity"/>
    <property type="evidence" value="ECO:0007669"/>
    <property type="project" value="UniProtKB-EC"/>
</dbReference>
<dbReference type="InterPro" id="IPR004805">
    <property type="entry name" value="DnaE2/DnaE/PolC"/>
</dbReference>
<dbReference type="Pfam" id="PF07733">
    <property type="entry name" value="DNA_pol3_alpha"/>
    <property type="match status" value="1"/>
</dbReference>
<keyword evidence="1" id="KW-0963">Cytoplasm</keyword>
<name>A0A0B8QUF8_9VIBR</name>
<dbReference type="GO" id="GO:0006281">
    <property type="term" value="P:DNA repair"/>
    <property type="evidence" value="ECO:0007669"/>
    <property type="project" value="UniProtKB-KW"/>
</dbReference>
<organism evidence="5 6">
    <name type="scientific">Vibrio ishigakensis</name>
    <dbReference type="NCBI Taxonomy" id="1481914"/>
    <lineage>
        <taxon>Bacteria</taxon>
        <taxon>Pseudomonadati</taxon>
        <taxon>Pseudomonadota</taxon>
        <taxon>Gammaproteobacteria</taxon>
        <taxon>Vibrionales</taxon>
        <taxon>Vibrionaceae</taxon>
        <taxon>Vibrio</taxon>
    </lineage>
</organism>
<accession>A0A0B8QUF8</accession>
<dbReference type="EC" id="2.7.7.7" evidence="5"/>
<dbReference type="AlphaFoldDB" id="A0A0B8QUF8"/>
<evidence type="ECO:0000256" key="1">
    <source>
        <dbReference type="ARBA" id="ARBA00022490"/>
    </source>
</evidence>
<keyword evidence="2" id="KW-0227">DNA damage</keyword>
<evidence type="ECO:0000313" key="5">
    <source>
        <dbReference type="EMBL" id="GAM77779.1"/>
    </source>
</evidence>